<dbReference type="EMBL" id="LN649230">
    <property type="protein sequence ID" value="CEI60117.1"/>
    <property type="molecule type" value="Genomic_DNA"/>
</dbReference>
<protein>
    <submittedName>
        <fullName evidence="2">Uncharacterized protein</fullName>
    </submittedName>
</protein>
<reference evidence="3" key="1">
    <citation type="submission" date="2014-10" db="EMBL/GenBank/DDBJ databases">
        <authorList>
            <person name="King R."/>
        </authorList>
    </citation>
    <scope>NUCLEOTIDE SEQUENCE [LARGE SCALE GENOMIC DNA]</scope>
    <source>
        <strain evidence="3">A3/5</strain>
    </source>
</reference>
<evidence type="ECO:0000313" key="3">
    <source>
        <dbReference type="Proteomes" id="UP000245910"/>
    </source>
</evidence>
<organism evidence="2 3">
    <name type="scientific">Fusarium venenatum</name>
    <dbReference type="NCBI Taxonomy" id="56646"/>
    <lineage>
        <taxon>Eukaryota</taxon>
        <taxon>Fungi</taxon>
        <taxon>Dikarya</taxon>
        <taxon>Ascomycota</taxon>
        <taxon>Pezizomycotina</taxon>
        <taxon>Sordariomycetes</taxon>
        <taxon>Hypocreomycetidae</taxon>
        <taxon>Hypocreales</taxon>
        <taxon>Nectriaceae</taxon>
        <taxon>Fusarium</taxon>
    </lineage>
</organism>
<dbReference type="RefSeq" id="XP_025583837.1">
    <property type="nucleotide sequence ID" value="XM_025732874.2"/>
</dbReference>
<dbReference type="KEGG" id="fvn:FVRRES_04553"/>
<name>A0A2L2T7I2_9HYPO</name>
<feature type="compositionally biased region" description="Basic and acidic residues" evidence="1">
    <location>
        <begin position="125"/>
        <end position="134"/>
    </location>
</feature>
<dbReference type="Proteomes" id="UP000245910">
    <property type="component" value="Chromosome II"/>
</dbReference>
<evidence type="ECO:0000256" key="1">
    <source>
        <dbReference type="SAM" id="MobiDB-lite"/>
    </source>
</evidence>
<dbReference type="GeneID" id="37256192"/>
<feature type="region of interest" description="Disordered" evidence="1">
    <location>
        <begin position="119"/>
        <end position="153"/>
    </location>
</feature>
<dbReference type="AlphaFoldDB" id="A0A2L2T7I2"/>
<accession>A0A2L2T7I2</accession>
<sequence length="153" mass="16323">MAKVAETMKGDNEDSRSSIGLATVLILAMVGAALGAVSTGHSRPSTAIIIAAIASAVFAIGSSDDGEIVTADQKPELTGAYNRDSAVKYFDEIKHTLTNALTDAESVLAYMNLSGMPRTPLNSTEIRESRNSEKHWHRRGGAEQRGFLWSKGD</sequence>
<keyword evidence="3" id="KW-1185">Reference proteome</keyword>
<evidence type="ECO:0000313" key="2">
    <source>
        <dbReference type="EMBL" id="CEI60117.1"/>
    </source>
</evidence>
<proteinExistence type="predicted"/>